<keyword evidence="1" id="KW-0175">Coiled coil</keyword>
<dbReference type="GO" id="GO:0016887">
    <property type="term" value="F:ATP hydrolysis activity"/>
    <property type="evidence" value="ECO:0007669"/>
    <property type="project" value="InterPro"/>
</dbReference>
<dbReference type="InterPro" id="IPR027417">
    <property type="entry name" value="P-loop_NTPase"/>
</dbReference>
<dbReference type="InterPro" id="IPR038729">
    <property type="entry name" value="Rad50/SbcC_AAA"/>
</dbReference>
<dbReference type="AlphaFoldDB" id="A0AAE3N4E1"/>
<dbReference type="Proteomes" id="UP001208771">
    <property type="component" value="Unassembled WGS sequence"/>
</dbReference>
<dbReference type="InterPro" id="IPR017599">
    <property type="entry name" value="DNA_S_DndD"/>
</dbReference>
<dbReference type="GO" id="GO:0000731">
    <property type="term" value="P:DNA synthesis involved in DNA repair"/>
    <property type="evidence" value="ECO:0007669"/>
    <property type="project" value="TreeGrafter"/>
</dbReference>
<proteinExistence type="predicted"/>
<reference evidence="3" key="1">
    <citation type="submission" date="2022-07" db="EMBL/GenBank/DDBJ databases">
        <title>Ectorhizobium quercum gen.nov., sp. nov.</title>
        <authorList>
            <person name="Ma T."/>
            <person name="Li Y."/>
        </authorList>
    </citation>
    <scope>NUCLEOTIDE SEQUENCE</scope>
    <source>
        <strain evidence="3">BDR2-2</strain>
    </source>
</reference>
<dbReference type="SUPFAM" id="SSF52540">
    <property type="entry name" value="P-loop containing nucleoside triphosphate hydrolases"/>
    <property type="match status" value="1"/>
</dbReference>
<sequence length="689" mass="78519">MWISKIELVCFKSYQRQEFEFPEPADGRNVVLIGGLNGYGKTSILEALYLCLYGKDAMSHLARAGLKTDESRGYPTFLEKAFNGEALRDGRDTMMVKVVIHRTKSKAVEIARKWYFRSNGSWTDEEATYREILRGVPQLPRSDGRNSFHLSEALDEFFVPAHVAPFFFFDGEEVKKLADQGRVEQVKQGLEGLLGVVLLRNLADRLKQFERSKRETVANVDEDRLSLLFNQLSENERTAAELKRKLDDARQQRGRLDGEFQSLLERVTAAGGGGGDTATYKDLIEEREQLRAQLRDTHRKLEDFLAVRLPFHLVSKDLVVAYETQLKKEQRWFQWEAEKRALEPRQLEFKSAYESQSSPAIDPPLTEEQLEAIRSRMNAAWASLFYPPPNDCADVIDHDYLSSTERERVISTLGNMSLGYQEIQDVLRAEADLTDRIDDLGRKITRLEGIDRDGTLASLTVELKNVQDRMTALDDEWRSDDRRLVALDAQISSQRADYERERRKLDESSPARAIIERSDRVRKVIEAVIPALFPLKVKELAANMTLVYKQLAHKDQVSKIEIKDDGTTIILGKSGKPLAFDRSAGENQIFATALIAGLARVSGVKAPLVVDTPLGRLDSRHRQNILKYWTGEKNRQVILLSQDEEIDAGFLERIRDNISKTYLLEHSDVGDGIGRTKAFEDKYFLEEVA</sequence>
<evidence type="ECO:0000256" key="1">
    <source>
        <dbReference type="SAM" id="Coils"/>
    </source>
</evidence>
<name>A0AAE3N4E1_9HYPH</name>
<keyword evidence="4" id="KW-1185">Reference proteome</keyword>
<feature type="domain" description="Rad50/SbcC-type AAA" evidence="2">
    <location>
        <begin position="5"/>
        <end position="252"/>
    </location>
</feature>
<dbReference type="PANTHER" id="PTHR32182">
    <property type="entry name" value="DNA REPLICATION AND REPAIR PROTEIN RECF"/>
    <property type="match status" value="1"/>
</dbReference>
<organism evidence="3 4">
    <name type="scientific">Ectorhizobium quercum</name>
    <dbReference type="NCBI Taxonomy" id="2965071"/>
    <lineage>
        <taxon>Bacteria</taxon>
        <taxon>Pseudomonadati</taxon>
        <taxon>Pseudomonadota</taxon>
        <taxon>Alphaproteobacteria</taxon>
        <taxon>Hyphomicrobiales</taxon>
        <taxon>Rhizobiaceae</taxon>
        <taxon>Ectorhizobium</taxon>
    </lineage>
</organism>
<dbReference type="EMBL" id="JANFPI010000015">
    <property type="protein sequence ID" value="MCX8999996.1"/>
    <property type="molecule type" value="Genomic_DNA"/>
</dbReference>
<evidence type="ECO:0000259" key="2">
    <source>
        <dbReference type="Pfam" id="PF13476"/>
    </source>
</evidence>
<dbReference type="GO" id="GO:0006302">
    <property type="term" value="P:double-strand break repair"/>
    <property type="evidence" value="ECO:0007669"/>
    <property type="project" value="InterPro"/>
</dbReference>
<accession>A0AAE3N4E1</accession>
<dbReference type="Gene3D" id="3.40.50.300">
    <property type="entry name" value="P-loop containing nucleotide triphosphate hydrolases"/>
    <property type="match status" value="2"/>
</dbReference>
<protein>
    <submittedName>
        <fullName evidence="3">DNA sulfur modification protein DndD</fullName>
    </submittedName>
</protein>
<evidence type="ECO:0000313" key="3">
    <source>
        <dbReference type="EMBL" id="MCX8999996.1"/>
    </source>
</evidence>
<dbReference type="NCBIfam" id="TIGR03185">
    <property type="entry name" value="DNA_S_dndD"/>
    <property type="match status" value="1"/>
</dbReference>
<dbReference type="PANTHER" id="PTHR32182:SF0">
    <property type="entry name" value="DNA REPLICATION AND REPAIR PROTEIN RECF"/>
    <property type="match status" value="1"/>
</dbReference>
<comment type="caution">
    <text evidence="3">The sequence shown here is derived from an EMBL/GenBank/DDBJ whole genome shotgun (WGS) entry which is preliminary data.</text>
</comment>
<dbReference type="Pfam" id="PF13476">
    <property type="entry name" value="AAA_23"/>
    <property type="match status" value="1"/>
</dbReference>
<evidence type="ECO:0000313" key="4">
    <source>
        <dbReference type="Proteomes" id="UP001208771"/>
    </source>
</evidence>
<dbReference type="RefSeq" id="WP_306413497.1">
    <property type="nucleotide sequence ID" value="NZ_JANFPI010000015.1"/>
</dbReference>
<feature type="coiled-coil region" evidence="1">
    <location>
        <begin position="199"/>
        <end position="300"/>
    </location>
</feature>
<gene>
    <name evidence="3" type="primary">dndD</name>
    <name evidence="3" type="ORF">NOF55_23100</name>
</gene>